<evidence type="ECO:0000313" key="2">
    <source>
        <dbReference type="EMBL" id="KAK4649602.1"/>
    </source>
</evidence>
<keyword evidence="1" id="KW-0472">Membrane</keyword>
<dbReference type="RefSeq" id="XP_062738577.1">
    <property type="nucleotide sequence ID" value="XM_062875327.1"/>
</dbReference>
<dbReference type="Proteomes" id="UP001322138">
    <property type="component" value="Unassembled WGS sequence"/>
</dbReference>
<reference evidence="2 3" key="1">
    <citation type="journal article" date="2023" name="bioRxiv">
        <title>High-quality genome assemblies of four members of thePodospora anserinaspecies complex.</title>
        <authorList>
            <person name="Ament-Velasquez S.L."/>
            <person name="Vogan A.A."/>
            <person name="Wallerman O."/>
            <person name="Hartmann F."/>
            <person name="Gautier V."/>
            <person name="Silar P."/>
            <person name="Giraud T."/>
            <person name="Johannesson H."/>
        </authorList>
    </citation>
    <scope>NUCLEOTIDE SEQUENCE [LARGE SCALE GENOMIC DNA]</scope>
    <source>
        <strain evidence="2 3">CBS 112042</strain>
    </source>
</reference>
<name>A0ABR0G1L4_9PEZI</name>
<dbReference type="EMBL" id="JAFFGZ010000001">
    <property type="protein sequence ID" value="KAK4649602.1"/>
    <property type="molecule type" value="Genomic_DNA"/>
</dbReference>
<accession>A0ABR0G1L4</accession>
<keyword evidence="1" id="KW-0812">Transmembrane</keyword>
<comment type="caution">
    <text evidence="2">The sequence shown here is derived from an EMBL/GenBank/DDBJ whole genome shotgun (WGS) entry which is preliminary data.</text>
</comment>
<sequence length="147" mass="16027">MEPSGLELVDTRNQSDCGKAGRIEHRHRRCEEAIIPARSVGFFTSRGAWGIFVSCSIRTPKGYTFFATSSTTHPSPEQDHSITSAITMGQPSWEASHALVYVTYGLFLIIGTGVAWTFRNQSKGEFLAGSRTQTAVPLALNFIASGE</sequence>
<protein>
    <submittedName>
        <fullName evidence="2">Uncharacterized protein</fullName>
    </submittedName>
</protein>
<keyword evidence="1" id="KW-1133">Transmembrane helix</keyword>
<gene>
    <name evidence="2" type="ORF">QC761_120425</name>
</gene>
<feature type="transmembrane region" description="Helical" evidence="1">
    <location>
        <begin position="98"/>
        <end position="118"/>
    </location>
</feature>
<dbReference type="GeneID" id="87894809"/>
<organism evidence="2 3">
    <name type="scientific">Podospora bellae-mahoneyi</name>
    <dbReference type="NCBI Taxonomy" id="2093777"/>
    <lineage>
        <taxon>Eukaryota</taxon>
        <taxon>Fungi</taxon>
        <taxon>Dikarya</taxon>
        <taxon>Ascomycota</taxon>
        <taxon>Pezizomycotina</taxon>
        <taxon>Sordariomycetes</taxon>
        <taxon>Sordariomycetidae</taxon>
        <taxon>Sordariales</taxon>
        <taxon>Podosporaceae</taxon>
        <taxon>Podospora</taxon>
    </lineage>
</organism>
<proteinExistence type="predicted"/>
<evidence type="ECO:0000256" key="1">
    <source>
        <dbReference type="SAM" id="Phobius"/>
    </source>
</evidence>
<evidence type="ECO:0000313" key="3">
    <source>
        <dbReference type="Proteomes" id="UP001322138"/>
    </source>
</evidence>
<keyword evidence="3" id="KW-1185">Reference proteome</keyword>